<name>A0A9P5SK85_9FUNG</name>
<dbReference type="AlphaFoldDB" id="A0A9P5SK85"/>
<feature type="chain" id="PRO_5040316392" evidence="2">
    <location>
        <begin position="32"/>
        <end position="320"/>
    </location>
</feature>
<feature type="signal peptide" evidence="2">
    <location>
        <begin position="1"/>
        <end position="31"/>
    </location>
</feature>
<protein>
    <submittedName>
        <fullName evidence="3">Uncharacterized protein</fullName>
    </submittedName>
</protein>
<comment type="caution">
    <text evidence="3">The sequence shown here is derived from an EMBL/GenBank/DDBJ whole genome shotgun (WGS) entry which is preliminary data.</text>
</comment>
<keyword evidence="2" id="KW-0732">Signal</keyword>
<evidence type="ECO:0000256" key="1">
    <source>
        <dbReference type="SAM" id="MobiDB-lite"/>
    </source>
</evidence>
<proteinExistence type="predicted"/>
<dbReference type="Proteomes" id="UP000696485">
    <property type="component" value="Unassembled WGS sequence"/>
</dbReference>
<sequence>MKSAQSTRSFSKSKLLSLPFVLGLLLSTASASPIPHSRLSRRNEQAQGCPGTLSGPSGNDYFAFSSNLSNEVAKKACASCYGGILANVGTSDLQFLGTNLEQPSWIRSWNGDDYSSSCLTIQPSGGAEPGVTVDSACSSQNWPLCQATSKIPDSILRVESSAATLTSLAIAYTPSQETPKADTVEDVVAAPEAVTSVPETVNQVAAPAAVTEETTWAASVIAEASAPAAVTEQTTWAASVVAEASAPVVAESMDPLMIDKEKVRAAFEENLEACSAQLAYGEQDPIANEYMIKHMAETASCSQARYDAQAAARLAKEAAI</sequence>
<accession>A0A9P5SK85</accession>
<keyword evidence="4" id="KW-1185">Reference proteome</keyword>
<dbReference type="EMBL" id="JAAAUY010000339">
    <property type="protein sequence ID" value="KAF9331233.1"/>
    <property type="molecule type" value="Genomic_DNA"/>
</dbReference>
<evidence type="ECO:0000313" key="3">
    <source>
        <dbReference type="EMBL" id="KAF9331233.1"/>
    </source>
</evidence>
<evidence type="ECO:0000313" key="4">
    <source>
        <dbReference type="Proteomes" id="UP000696485"/>
    </source>
</evidence>
<gene>
    <name evidence="3" type="ORF">BG006_005897</name>
</gene>
<organism evidence="3 4">
    <name type="scientific">Podila minutissima</name>
    <dbReference type="NCBI Taxonomy" id="64525"/>
    <lineage>
        <taxon>Eukaryota</taxon>
        <taxon>Fungi</taxon>
        <taxon>Fungi incertae sedis</taxon>
        <taxon>Mucoromycota</taxon>
        <taxon>Mortierellomycotina</taxon>
        <taxon>Mortierellomycetes</taxon>
        <taxon>Mortierellales</taxon>
        <taxon>Mortierellaceae</taxon>
        <taxon>Podila</taxon>
    </lineage>
</organism>
<feature type="region of interest" description="Disordered" evidence="1">
    <location>
        <begin position="34"/>
        <end position="53"/>
    </location>
</feature>
<evidence type="ECO:0000256" key="2">
    <source>
        <dbReference type="SAM" id="SignalP"/>
    </source>
</evidence>
<reference evidence="3" key="1">
    <citation type="journal article" date="2020" name="Fungal Divers.">
        <title>Resolving the Mortierellaceae phylogeny through synthesis of multi-gene phylogenetics and phylogenomics.</title>
        <authorList>
            <person name="Vandepol N."/>
            <person name="Liber J."/>
            <person name="Desiro A."/>
            <person name="Na H."/>
            <person name="Kennedy M."/>
            <person name="Barry K."/>
            <person name="Grigoriev I.V."/>
            <person name="Miller A.N."/>
            <person name="O'Donnell K."/>
            <person name="Stajich J.E."/>
            <person name="Bonito G."/>
        </authorList>
    </citation>
    <scope>NUCLEOTIDE SEQUENCE</scope>
    <source>
        <strain evidence="3">NVP1</strain>
    </source>
</reference>